<reference evidence="1" key="1">
    <citation type="journal article" date="2019" name="Sci. Rep.">
        <title>Draft genome of Tanacetum cinerariifolium, the natural source of mosquito coil.</title>
        <authorList>
            <person name="Yamashiro T."/>
            <person name="Shiraishi A."/>
            <person name="Satake H."/>
            <person name="Nakayama K."/>
        </authorList>
    </citation>
    <scope>NUCLEOTIDE SEQUENCE</scope>
</reference>
<dbReference type="EMBL" id="BKCJ010006306">
    <property type="protein sequence ID" value="GEU71446.1"/>
    <property type="molecule type" value="Genomic_DNA"/>
</dbReference>
<comment type="caution">
    <text evidence="1">The sequence shown here is derived from an EMBL/GenBank/DDBJ whole genome shotgun (WGS) entry which is preliminary data.</text>
</comment>
<sequence length="85" mass="9699">MVLIDENEDEEMGYKSLMKMKWPEFGEEIVAVLVAVVEQLGRTYGEAGLLVLPDPVQRRKTPLVLPLERIPRLDSGVRIRICYGE</sequence>
<evidence type="ECO:0000313" key="1">
    <source>
        <dbReference type="EMBL" id="GEU71446.1"/>
    </source>
</evidence>
<proteinExistence type="predicted"/>
<protein>
    <submittedName>
        <fullName evidence="1">Uncharacterized protein</fullName>
    </submittedName>
</protein>
<organism evidence="1">
    <name type="scientific">Tanacetum cinerariifolium</name>
    <name type="common">Dalmatian daisy</name>
    <name type="synonym">Chrysanthemum cinerariifolium</name>
    <dbReference type="NCBI Taxonomy" id="118510"/>
    <lineage>
        <taxon>Eukaryota</taxon>
        <taxon>Viridiplantae</taxon>
        <taxon>Streptophyta</taxon>
        <taxon>Embryophyta</taxon>
        <taxon>Tracheophyta</taxon>
        <taxon>Spermatophyta</taxon>
        <taxon>Magnoliopsida</taxon>
        <taxon>eudicotyledons</taxon>
        <taxon>Gunneridae</taxon>
        <taxon>Pentapetalae</taxon>
        <taxon>asterids</taxon>
        <taxon>campanulids</taxon>
        <taxon>Asterales</taxon>
        <taxon>Asteraceae</taxon>
        <taxon>Asteroideae</taxon>
        <taxon>Anthemideae</taxon>
        <taxon>Anthemidinae</taxon>
        <taxon>Tanacetum</taxon>
    </lineage>
</organism>
<dbReference type="AlphaFoldDB" id="A0A6L2MBS3"/>
<accession>A0A6L2MBS3</accession>
<name>A0A6L2MBS3_TANCI</name>
<gene>
    <name evidence="1" type="ORF">Tci_043424</name>
</gene>